<keyword evidence="2" id="KW-1185">Reference proteome</keyword>
<sequence length="73" mass="8158">MNALTALGKDPRKGGLREGELSAAEITIAISRDRLPTPVRIKWDEKTSIVRLRWSYCERRPTSLGGVCTSFLI</sequence>
<reference evidence="1 2" key="1">
    <citation type="submission" date="2015-01" db="EMBL/GenBank/DDBJ databases">
        <title>Evolution of Trichinella species and genotypes.</title>
        <authorList>
            <person name="Korhonen P.K."/>
            <person name="Edoardo P."/>
            <person name="Giuseppe L.R."/>
            <person name="Gasser R.B."/>
        </authorList>
    </citation>
    <scope>NUCLEOTIDE SEQUENCE [LARGE SCALE GENOMIC DNA]</scope>
    <source>
        <strain evidence="1">ISS2496</strain>
    </source>
</reference>
<evidence type="ECO:0000313" key="1">
    <source>
        <dbReference type="EMBL" id="KRX94903.1"/>
    </source>
</evidence>
<organism evidence="1 2">
    <name type="scientific">Trichinella patagoniensis</name>
    <dbReference type="NCBI Taxonomy" id="990121"/>
    <lineage>
        <taxon>Eukaryota</taxon>
        <taxon>Metazoa</taxon>
        <taxon>Ecdysozoa</taxon>
        <taxon>Nematoda</taxon>
        <taxon>Enoplea</taxon>
        <taxon>Dorylaimia</taxon>
        <taxon>Trichinellida</taxon>
        <taxon>Trichinellidae</taxon>
        <taxon>Trichinella</taxon>
    </lineage>
</organism>
<proteinExistence type="predicted"/>
<comment type="caution">
    <text evidence="1">The sequence shown here is derived from an EMBL/GenBank/DDBJ whole genome shotgun (WGS) entry which is preliminary data.</text>
</comment>
<protein>
    <submittedName>
        <fullName evidence="1">Uncharacterized protein</fullName>
    </submittedName>
</protein>
<dbReference type="OrthoDB" id="5943019at2759"/>
<accession>A0A0V0Y3X0</accession>
<dbReference type="Proteomes" id="UP000054783">
    <property type="component" value="Unassembled WGS sequence"/>
</dbReference>
<gene>
    <name evidence="1" type="ORF">T12_20</name>
</gene>
<dbReference type="AlphaFoldDB" id="A0A0V0Y3X0"/>
<dbReference type="EMBL" id="JYDQ01004477">
    <property type="protein sequence ID" value="KRX94903.1"/>
    <property type="molecule type" value="Genomic_DNA"/>
</dbReference>
<evidence type="ECO:0000313" key="2">
    <source>
        <dbReference type="Proteomes" id="UP000054783"/>
    </source>
</evidence>
<name>A0A0V0Y3X0_9BILA</name>